<accession>A0A5B0QDP7</accession>
<protein>
    <submittedName>
        <fullName evidence="2">Uncharacterized protein</fullName>
    </submittedName>
</protein>
<gene>
    <name evidence="2" type="ORF">PGT21_000070</name>
</gene>
<comment type="caution">
    <text evidence="2">The sequence shown here is derived from an EMBL/GenBank/DDBJ whole genome shotgun (WGS) entry which is preliminary data.</text>
</comment>
<sequence>MPAPTRSHPGLITATTTITAYPGSPPYQQQTTTTPNPHPHHPHHQSHSASSSSASSASSSQLSSPSSSSSSSPSLCRHQTLETTRNRPPTICFLHHLVSLSVPPASTLPLPQPTTHHQNYPGLSSSSPGLHSLTLSSTSPPLIHSTPRPTFAIVAPGLFRSSFSLNLKTLNSWLKLQITDNLASQSLVCMVDS</sequence>
<feature type="region of interest" description="Disordered" evidence="1">
    <location>
        <begin position="108"/>
        <end position="131"/>
    </location>
</feature>
<dbReference type="Proteomes" id="UP000324748">
    <property type="component" value="Unassembled WGS sequence"/>
</dbReference>
<keyword evidence="3" id="KW-1185">Reference proteome</keyword>
<organism evidence="2 3">
    <name type="scientific">Puccinia graminis f. sp. tritici</name>
    <dbReference type="NCBI Taxonomy" id="56615"/>
    <lineage>
        <taxon>Eukaryota</taxon>
        <taxon>Fungi</taxon>
        <taxon>Dikarya</taxon>
        <taxon>Basidiomycota</taxon>
        <taxon>Pucciniomycotina</taxon>
        <taxon>Pucciniomycetes</taxon>
        <taxon>Pucciniales</taxon>
        <taxon>Pucciniaceae</taxon>
        <taxon>Puccinia</taxon>
    </lineage>
</organism>
<evidence type="ECO:0000313" key="3">
    <source>
        <dbReference type="Proteomes" id="UP000324748"/>
    </source>
</evidence>
<reference evidence="2 3" key="1">
    <citation type="submission" date="2019-05" db="EMBL/GenBank/DDBJ databases">
        <title>Emergence of the Ug99 lineage of the wheat stem rust pathogen through somatic hybridization.</title>
        <authorList>
            <person name="Li F."/>
            <person name="Upadhyaya N.M."/>
            <person name="Sperschneider J."/>
            <person name="Matny O."/>
            <person name="Nguyen-Phuc H."/>
            <person name="Mago R."/>
            <person name="Raley C."/>
            <person name="Miller M.E."/>
            <person name="Silverstein K.A.T."/>
            <person name="Henningsen E."/>
            <person name="Hirsch C.D."/>
            <person name="Visser B."/>
            <person name="Pretorius Z.A."/>
            <person name="Steffenson B.J."/>
            <person name="Schwessinger B."/>
            <person name="Dodds P.N."/>
            <person name="Figueroa M."/>
        </authorList>
    </citation>
    <scope>NUCLEOTIDE SEQUENCE [LARGE SCALE GENOMIC DNA]</scope>
    <source>
        <strain evidence="2">21-0</strain>
    </source>
</reference>
<feature type="compositionally biased region" description="Low complexity" evidence="1">
    <location>
        <begin position="121"/>
        <end position="131"/>
    </location>
</feature>
<dbReference type="EMBL" id="VSWC01000021">
    <property type="protein sequence ID" value="KAA1111261.1"/>
    <property type="molecule type" value="Genomic_DNA"/>
</dbReference>
<name>A0A5B0QDP7_PUCGR</name>
<feature type="compositionally biased region" description="Low complexity" evidence="1">
    <location>
        <begin position="47"/>
        <end position="75"/>
    </location>
</feature>
<proteinExistence type="predicted"/>
<dbReference type="AlphaFoldDB" id="A0A5B0QDP7"/>
<evidence type="ECO:0000256" key="1">
    <source>
        <dbReference type="SAM" id="MobiDB-lite"/>
    </source>
</evidence>
<evidence type="ECO:0000313" key="2">
    <source>
        <dbReference type="EMBL" id="KAA1111261.1"/>
    </source>
</evidence>
<feature type="region of interest" description="Disordered" evidence="1">
    <location>
        <begin position="1"/>
        <end position="82"/>
    </location>
</feature>